<reference evidence="4" key="1">
    <citation type="submission" date="2022-08" db="EMBL/GenBank/DDBJ databases">
        <title>A Global Phylogenomic Analysis of the Shiitake Genus Lentinula.</title>
        <authorList>
            <consortium name="DOE Joint Genome Institute"/>
            <person name="Sierra-Patev S."/>
            <person name="Min B."/>
            <person name="Naranjo-Ortiz M."/>
            <person name="Looney B."/>
            <person name="Konkel Z."/>
            <person name="Slot J.C."/>
            <person name="Sakamoto Y."/>
            <person name="Steenwyk J.L."/>
            <person name="Rokas A."/>
            <person name="Carro J."/>
            <person name="Camarero S."/>
            <person name="Ferreira P."/>
            <person name="Molpeceres G."/>
            <person name="Ruiz-Duenas F.J."/>
            <person name="Serrano A."/>
            <person name="Henrissat B."/>
            <person name="Drula E."/>
            <person name="Hughes K.W."/>
            <person name="Mata J.L."/>
            <person name="Ishikawa N.K."/>
            <person name="Vargas-Isla R."/>
            <person name="Ushijima S."/>
            <person name="Smith C.A."/>
            <person name="Ahrendt S."/>
            <person name="Andreopoulos W."/>
            <person name="He G."/>
            <person name="Labutti K."/>
            <person name="Lipzen A."/>
            <person name="Ng V."/>
            <person name="Riley R."/>
            <person name="Sandor L."/>
            <person name="Barry K."/>
            <person name="Martinez A.T."/>
            <person name="Xiao Y."/>
            <person name="Gibbons J.G."/>
            <person name="Terashima K."/>
            <person name="Grigoriev I.V."/>
            <person name="Hibbett D.S."/>
        </authorList>
    </citation>
    <scope>NUCLEOTIDE SEQUENCE</scope>
    <source>
        <strain evidence="4">JLM2183</strain>
    </source>
</reference>
<name>A0A9W8ZXT3_9AGAR</name>
<keyword evidence="3" id="KW-0732">Signal</keyword>
<comment type="caution">
    <text evidence="4">The sequence shown here is derived from an EMBL/GenBank/DDBJ whole genome shotgun (WGS) entry which is preliminary data.</text>
</comment>
<dbReference type="OrthoDB" id="195231at2759"/>
<dbReference type="Proteomes" id="UP001150266">
    <property type="component" value="Unassembled WGS sequence"/>
</dbReference>
<evidence type="ECO:0000313" key="4">
    <source>
        <dbReference type="EMBL" id="KAJ4468219.1"/>
    </source>
</evidence>
<evidence type="ECO:0000313" key="5">
    <source>
        <dbReference type="Proteomes" id="UP001150266"/>
    </source>
</evidence>
<feature type="chain" id="PRO_5040780524" evidence="3">
    <location>
        <begin position="19"/>
        <end position="365"/>
    </location>
</feature>
<gene>
    <name evidence="4" type="ORF">J3R30DRAFT_3560244</name>
</gene>
<keyword evidence="2" id="KW-1133">Transmembrane helix</keyword>
<accession>A0A9W8ZXT3</accession>
<keyword evidence="5" id="KW-1185">Reference proteome</keyword>
<feature type="compositionally biased region" description="Polar residues" evidence="1">
    <location>
        <begin position="318"/>
        <end position="332"/>
    </location>
</feature>
<feature type="region of interest" description="Disordered" evidence="1">
    <location>
        <begin position="307"/>
        <end position="333"/>
    </location>
</feature>
<organism evidence="4 5">
    <name type="scientific">Lentinula aciculospora</name>
    <dbReference type="NCBI Taxonomy" id="153920"/>
    <lineage>
        <taxon>Eukaryota</taxon>
        <taxon>Fungi</taxon>
        <taxon>Dikarya</taxon>
        <taxon>Basidiomycota</taxon>
        <taxon>Agaricomycotina</taxon>
        <taxon>Agaricomycetes</taxon>
        <taxon>Agaricomycetidae</taxon>
        <taxon>Agaricales</taxon>
        <taxon>Marasmiineae</taxon>
        <taxon>Omphalotaceae</taxon>
        <taxon>Lentinula</taxon>
    </lineage>
</organism>
<keyword evidence="2" id="KW-0472">Membrane</keyword>
<proteinExistence type="predicted"/>
<dbReference type="EMBL" id="JAOTPV010000037">
    <property type="protein sequence ID" value="KAJ4468219.1"/>
    <property type="molecule type" value="Genomic_DNA"/>
</dbReference>
<sequence length="365" mass="40111">MLLSTTLISLSWFSVVYAGSANFGDACSVSNNRLQIGTYQFYTDCNSETYCASNGTCAHRGCRKDDFPFGYPQDSDNLPSKCAKGQFCPDEMDACLNVLPVGSACQMNRDDQCEGPPNYKDLLDTTNRGLNVNGSVCLTNVCMWANVTENEDCVVQNTAYIGYTASGGEFIDIVSRGNCRVGLYCDAQSLQCLQEKSIGDSCDADKECSTWNCLSSGVCGTDQALDRHISSWVYAIVGIGIVVGMFGTLIGLFILHLKQRAAERERRLQYWREQNAFHQNLSQMREAARTSIMSIPGIGNSTRSTVYGGDNSDDSHTPMLQSISGPQRTSGLRNHVSDDGNIVDDYDENFITHPTVQSRKDDGRF</sequence>
<keyword evidence="2" id="KW-0812">Transmembrane</keyword>
<feature type="transmembrane region" description="Helical" evidence="2">
    <location>
        <begin position="232"/>
        <end position="257"/>
    </location>
</feature>
<feature type="signal peptide" evidence="3">
    <location>
        <begin position="1"/>
        <end position="18"/>
    </location>
</feature>
<protein>
    <submittedName>
        <fullName evidence="4">Uncharacterized protein</fullName>
    </submittedName>
</protein>
<evidence type="ECO:0000256" key="3">
    <source>
        <dbReference type="SAM" id="SignalP"/>
    </source>
</evidence>
<evidence type="ECO:0000256" key="1">
    <source>
        <dbReference type="SAM" id="MobiDB-lite"/>
    </source>
</evidence>
<dbReference type="AlphaFoldDB" id="A0A9W8ZXT3"/>
<evidence type="ECO:0000256" key="2">
    <source>
        <dbReference type="SAM" id="Phobius"/>
    </source>
</evidence>